<reference evidence="3" key="1">
    <citation type="submission" date="2022-03" db="EMBL/GenBank/DDBJ databases">
        <title>Genomic Encyclopedia of Type Strains, Phase III (KMG-III): the genomes of soil and plant-associated and newly described type strains.</title>
        <authorList>
            <person name="Whitman W."/>
        </authorList>
    </citation>
    <scope>NUCLEOTIDE SEQUENCE</scope>
    <source>
        <strain evidence="3">ANL 6-2</strain>
    </source>
</reference>
<evidence type="ECO:0000256" key="2">
    <source>
        <dbReference type="SAM" id="SignalP"/>
    </source>
</evidence>
<protein>
    <recommendedName>
        <fullName evidence="5">Translation initiation factor IF-2</fullName>
    </recommendedName>
</protein>
<evidence type="ECO:0000256" key="1">
    <source>
        <dbReference type="SAM" id="MobiDB-lite"/>
    </source>
</evidence>
<accession>A0AAE3KCQ5</accession>
<proteinExistence type="predicted"/>
<feature type="region of interest" description="Disordered" evidence="1">
    <location>
        <begin position="25"/>
        <end position="216"/>
    </location>
</feature>
<comment type="caution">
    <text evidence="3">The sequence shown here is derived from an EMBL/GenBank/DDBJ whole genome shotgun (WGS) entry which is preliminary data.</text>
</comment>
<feature type="compositionally biased region" description="Low complexity" evidence="1">
    <location>
        <begin position="108"/>
        <end position="125"/>
    </location>
</feature>
<feature type="signal peptide" evidence="2">
    <location>
        <begin position="1"/>
        <end position="22"/>
    </location>
</feature>
<name>A0AAE3KCQ5_9GAMM</name>
<evidence type="ECO:0000313" key="4">
    <source>
        <dbReference type="Proteomes" id="UP001205843"/>
    </source>
</evidence>
<feature type="chain" id="PRO_5042193657" description="Translation initiation factor IF-2" evidence="2">
    <location>
        <begin position="23"/>
        <end position="216"/>
    </location>
</feature>
<gene>
    <name evidence="3" type="ORF">J2T57_002436</name>
</gene>
<feature type="compositionally biased region" description="Low complexity" evidence="1">
    <location>
        <begin position="45"/>
        <end position="76"/>
    </location>
</feature>
<dbReference type="EMBL" id="JALJXV010000005">
    <property type="protein sequence ID" value="MCP1675288.1"/>
    <property type="molecule type" value="Genomic_DNA"/>
</dbReference>
<evidence type="ECO:0000313" key="3">
    <source>
        <dbReference type="EMBL" id="MCP1675288.1"/>
    </source>
</evidence>
<sequence length="216" mass="20733">MRATRTTLVAFGLALLPGAALAQTAIDDEAPAGEIQPQEEPPPGLEESTAPAGGQPDAAPGQSSPQAPAGQQTPGGAAIGGPAQGGAAQPGQAPQGEAAPDRPPGPESAPQAPASPGQQAVPAQPREAPVQGGAGPGSSGEPRGLRSGQDPFSPESRMQTPSEREPMQQGGQQAPPQPGMGQPGAGQPAPGSGPAGAGPQGGQPADDAGAPAVPQF</sequence>
<organism evidence="3 4">
    <name type="scientific">Natronocella acetinitrilica</name>
    <dbReference type="NCBI Taxonomy" id="414046"/>
    <lineage>
        <taxon>Bacteria</taxon>
        <taxon>Pseudomonadati</taxon>
        <taxon>Pseudomonadota</taxon>
        <taxon>Gammaproteobacteria</taxon>
        <taxon>Chromatiales</taxon>
        <taxon>Ectothiorhodospiraceae</taxon>
        <taxon>Natronocella</taxon>
    </lineage>
</organism>
<dbReference type="RefSeq" id="WP_253478507.1">
    <property type="nucleotide sequence ID" value="NZ_JALJXV010000005.1"/>
</dbReference>
<keyword evidence="2" id="KW-0732">Signal</keyword>
<dbReference type="Proteomes" id="UP001205843">
    <property type="component" value="Unassembled WGS sequence"/>
</dbReference>
<dbReference type="AlphaFoldDB" id="A0AAE3KCQ5"/>
<evidence type="ECO:0008006" key="5">
    <source>
        <dbReference type="Google" id="ProtNLM"/>
    </source>
</evidence>
<feature type="compositionally biased region" description="Low complexity" evidence="1">
    <location>
        <begin position="85"/>
        <end position="98"/>
    </location>
</feature>
<keyword evidence="4" id="KW-1185">Reference proteome</keyword>
<feature type="compositionally biased region" description="Low complexity" evidence="1">
    <location>
        <begin position="202"/>
        <end position="216"/>
    </location>
</feature>